<name>A0ACB8Z3V6_CICIN</name>
<sequence>MLGDVSNWKEYRKEAILRWRKKTGRCAMFRSVILDKQQYRRNAIIRWKLKRKKHSSLSTFPFFGLNQLSDVLMDNKQYRKKAIKRWKKKMSKNKVVSSAATSLDNEKTEKKTLVSGQPIAFPGQSSNLLCDVLMDKKEYRSQAIERWKKKPSTQKRLLASVEKLISPVTAPSAEHLLDMEENVLGSNRESSNIQIILPGNRTRKCGYPDNMMLEDLVKCNKYTLREAKRCALQQVNYFLQSIGRQLHEFDVVPHDISYNELEDETRDIRAEKRDGKETSGDDDLISLPSQMLVDTNDNGDSLNVLMSDQFNQHVT</sequence>
<dbReference type="Proteomes" id="UP001055811">
    <property type="component" value="Linkage Group LG09"/>
</dbReference>
<proteinExistence type="predicted"/>
<accession>A0ACB8Z3V6</accession>
<keyword evidence="2" id="KW-1185">Reference proteome</keyword>
<gene>
    <name evidence="1" type="ORF">L2E82_49122</name>
</gene>
<evidence type="ECO:0000313" key="2">
    <source>
        <dbReference type="Proteomes" id="UP001055811"/>
    </source>
</evidence>
<evidence type="ECO:0000313" key="1">
    <source>
        <dbReference type="EMBL" id="KAI3690910.1"/>
    </source>
</evidence>
<comment type="caution">
    <text evidence="1">The sequence shown here is derived from an EMBL/GenBank/DDBJ whole genome shotgun (WGS) entry which is preliminary data.</text>
</comment>
<reference evidence="2" key="1">
    <citation type="journal article" date="2022" name="Mol. Ecol. Resour.">
        <title>The genomes of chicory, endive, great burdock and yacon provide insights into Asteraceae palaeo-polyploidization history and plant inulin production.</title>
        <authorList>
            <person name="Fan W."/>
            <person name="Wang S."/>
            <person name="Wang H."/>
            <person name="Wang A."/>
            <person name="Jiang F."/>
            <person name="Liu H."/>
            <person name="Zhao H."/>
            <person name="Xu D."/>
            <person name="Zhang Y."/>
        </authorList>
    </citation>
    <scope>NUCLEOTIDE SEQUENCE [LARGE SCALE GENOMIC DNA]</scope>
    <source>
        <strain evidence="2">cv. Punajuju</strain>
    </source>
</reference>
<dbReference type="EMBL" id="CM042017">
    <property type="protein sequence ID" value="KAI3690910.1"/>
    <property type="molecule type" value="Genomic_DNA"/>
</dbReference>
<protein>
    <submittedName>
        <fullName evidence="1">Uncharacterized protein</fullName>
    </submittedName>
</protein>
<reference evidence="1 2" key="2">
    <citation type="journal article" date="2022" name="Mol. Ecol. Resour.">
        <title>The genomes of chicory, endive, great burdock and yacon provide insights into Asteraceae paleo-polyploidization history and plant inulin production.</title>
        <authorList>
            <person name="Fan W."/>
            <person name="Wang S."/>
            <person name="Wang H."/>
            <person name="Wang A."/>
            <person name="Jiang F."/>
            <person name="Liu H."/>
            <person name="Zhao H."/>
            <person name="Xu D."/>
            <person name="Zhang Y."/>
        </authorList>
    </citation>
    <scope>NUCLEOTIDE SEQUENCE [LARGE SCALE GENOMIC DNA]</scope>
    <source>
        <strain evidence="2">cv. Punajuju</strain>
        <tissue evidence="1">Leaves</tissue>
    </source>
</reference>
<organism evidence="1 2">
    <name type="scientific">Cichorium intybus</name>
    <name type="common">Chicory</name>
    <dbReference type="NCBI Taxonomy" id="13427"/>
    <lineage>
        <taxon>Eukaryota</taxon>
        <taxon>Viridiplantae</taxon>
        <taxon>Streptophyta</taxon>
        <taxon>Embryophyta</taxon>
        <taxon>Tracheophyta</taxon>
        <taxon>Spermatophyta</taxon>
        <taxon>Magnoliopsida</taxon>
        <taxon>eudicotyledons</taxon>
        <taxon>Gunneridae</taxon>
        <taxon>Pentapetalae</taxon>
        <taxon>asterids</taxon>
        <taxon>campanulids</taxon>
        <taxon>Asterales</taxon>
        <taxon>Asteraceae</taxon>
        <taxon>Cichorioideae</taxon>
        <taxon>Cichorieae</taxon>
        <taxon>Cichoriinae</taxon>
        <taxon>Cichorium</taxon>
    </lineage>
</organism>